<dbReference type="EMBL" id="JAKNSF020000006">
    <property type="protein sequence ID" value="KAK7738029.1"/>
    <property type="molecule type" value="Genomic_DNA"/>
</dbReference>
<sequence length="194" mass="21446">MLFIGTITRMIEGDKYKNHHAPAAYPAVVGVPMPLQHAPCSCRGDRFCSACSHQSHHVGGVVPMVAAAPPVLSHHDARREWRYERRAMRDSRRAARHGYGYGYPVAVPVASAYGAGHSGYVRDCYEAGPSSSRALPGRRQDEYWEDEGLAAPAGFRAGHVDREQREASPPKYETGGWEPRRTSVEVLTEGKRAY</sequence>
<evidence type="ECO:0000313" key="2">
    <source>
        <dbReference type="EMBL" id="KAK7738029.1"/>
    </source>
</evidence>
<keyword evidence="3" id="KW-1185">Reference proteome</keyword>
<evidence type="ECO:0000256" key="1">
    <source>
        <dbReference type="SAM" id="MobiDB-lite"/>
    </source>
</evidence>
<evidence type="ECO:0000313" key="3">
    <source>
        <dbReference type="Proteomes" id="UP001430848"/>
    </source>
</evidence>
<feature type="region of interest" description="Disordered" evidence="1">
    <location>
        <begin position="154"/>
        <end position="194"/>
    </location>
</feature>
<comment type="caution">
    <text evidence="2">The sequence shown here is derived from an EMBL/GenBank/DDBJ whole genome shotgun (WGS) entry which is preliminary data.</text>
</comment>
<feature type="compositionally biased region" description="Basic and acidic residues" evidence="1">
    <location>
        <begin position="178"/>
        <end position="194"/>
    </location>
</feature>
<reference evidence="2 3" key="1">
    <citation type="submission" date="2024-02" db="EMBL/GenBank/DDBJ databases">
        <title>De novo assembly and annotation of 12 fungi associated with fruit tree decline syndrome in Ontario, Canada.</title>
        <authorList>
            <person name="Sulman M."/>
            <person name="Ellouze W."/>
            <person name="Ilyukhin E."/>
        </authorList>
    </citation>
    <scope>NUCLEOTIDE SEQUENCE [LARGE SCALE GENOMIC DNA]</scope>
    <source>
        <strain evidence="2 3">M169</strain>
    </source>
</reference>
<accession>A0ABR1PJ00</accession>
<gene>
    <name evidence="2" type="ORF">SLS63_002362</name>
</gene>
<feature type="compositionally biased region" description="Basic and acidic residues" evidence="1">
    <location>
        <begin position="158"/>
        <end position="168"/>
    </location>
</feature>
<protein>
    <submittedName>
        <fullName evidence="2">Uncharacterized protein</fullName>
    </submittedName>
</protein>
<name>A0ABR1PJ00_DIAER</name>
<proteinExistence type="predicted"/>
<organism evidence="2 3">
    <name type="scientific">Diaporthe eres</name>
    <name type="common">Phomopsis oblonga</name>
    <dbReference type="NCBI Taxonomy" id="83184"/>
    <lineage>
        <taxon>Eukaryota</taxon>
        <taxon>Fungi</taxon>
        <taxon>Dikarya</taxon>
        <taxon>Ascomycota</taxon>
        <taxon>Pezizomycotina</taxon>
        <taxon>Sordariomycetes</taxon>
        <taxon>Sordariomycetidae</taxon>
        <taxon>Diaporthales</taxon>
        <taxon>Diaporthaceae</taxon>
        <taxon>Diaporthe</taxon>
        <taxon>Diaporthe eres species complex</taxon>
    </lineage>
</organism>
<dbReference type="Proteomes" id="UP001430848">
    <property type="component" value="Unassembled WGS sequence"/>
</dbReference>